<feature type="transmembrane region" description="Helical" evidence="2">
    <location>
        <begin position="56"/>
        <end position="78"/>
    </location>
</feature>
<feature type="transmembrane region" description="Helical" evidence="2">
    <location>
        <begin position="12"/>
        <end position="31"/>
    </location>
</feature>
<accession>A0A4R5WDD9</accession>
<evidence type="ECO:0000313" key="3">
    <source>
        <dbReference type="EMBL" id="TDK87447.1"/>
    </source>
</evidence>
<reference evidence="3 4" key="1">
    <citation type="submission" date="2019-01" db="EMBL/GenBank/DDBJ databases">
        <title>High-quality-draft genome sequences of five non-tuberculosis mycobacteriaceae isolated from a nosocomial environment.</title>
        <authorList>
            <person name="Tiago I."/>
            <person name="Alarico S."/>
            <person name="Pereira S.G."/>
            <person name="Coelho C."/>
            <person name="Maranha A."/>
            <person name="Empadinhas N."/>
        </authorList>
    </citation>
    <scope>NUCLEOTIDE SEQUENCE [LARGE SCALE GENOMIC DNA]</scope>
    <source>
        <strain evidence="3 4">24AIII</strain>
    </source>
</reference>
<organism evidence="3 4">
    <name type="scientific">Mycolicibacterium mucogenicum</name>
    <name type="common">Mycobacterium mucogenicum</name>
    <dbReference type="NCBI Taxonomy" id="56689"/>
    <lineage>
        <taxon>Bacteria</taxon>
        <taxon>Bacillati</taxon>
        <taxon>Actinomycetota</taxon>
        <taxon>Actinomycetes</taxon>
        <taxon>Mycobacteriales</taxon>
        <taxon>Mycobacteriaceae</taxon>
        <taxon>Mycolicibacterium</taxon>
    </lineage>
</organism>
<comment type="caution">
    <text evidence="3">The sequence shown here is derived from an EMBL/GenBank/DDBJ whole genome shotgun (WGS) entry which is preliminary data.</text>
</comment>
<evidence type="ECO:0000256" key="2">
    <source>
        <dbReference type="SAM" id="Phobius"/>
    </source>
</evidence>
<name>A0A4R5WDD9_MYCMU</name>
<feature type="compositionally biased region" description="Basic and acidic residues" evidence="1">
    <location>
        <begin position="171"/>
        <end position="180"/>
    </location>
</feature>
<keyword evidence="2" id="KW-1133">Transmembrane helix</keyword>
<feature type="region of interest" description="Disordered" evidence="1">
    <location>
        <begin position="157"/>
        <end position="181"/>
    </location>
</feature>
<keyword evidence="2" id="KW-0472">Membrane</keyword>
<evidence type="ECO:0000256" key="1">
    <source>
        <dbReference type="SAM" id="MobiDB-lite"/>
    </source>
</evidence>
<feature type="compositionally biased region" description="Polar residues" evidence="1">
    <location>
        <begin position="157"/>
        <end position="168"/>
    </location>
</feature>
<gene>
    <name evidence="3" type="ORF">EUA03_17920</name>
</gene>
<keyword evidence="2" id="KW-0812">Transmembrane</keyword>
<dbReference type="Proteomes" id="UP000294929">
    <property type="component" value="Unassembled WGS sequence"/>
</dbReference>
<sequence>MSLLPTDLVDRAATLVAGVVVACVGAAAALWPTHVVHAAPEQISTGPAERVTSSTWWPWELAGAGALLLILGLVWLIAHVPVRKAQVLRVPGTSEPGFITVNLDGVAAAAAAALAQDSNVQSAKGKAIADRGSSTVELTVTTAQPAGLADVISAIDTTLPTSPGSPGHQQDGGRARDPADRQSQTLRLILRTDGAVARAGRTFGRTRFRE</sequence>
<protein>
    <recommendedName>
        <fullName evidence="5">Alkaline shock response membrane anchor protein AmaP</fullName>
    </recommendedName>
</protein>
<proteinExistence type="predicted"/>
<evidence type="ECO:0000313" key="4">
    <source>
        <dbReference type="Proteomes" id="UP000294929"/>
    </source>
</evidence>
<evidence type="ECO:0008006" key="5">
    <source>
        <dbReference type="Google" id="ProtNLM"/>
    </source>
</evidence>
<dbReference type="EMBL" id="SDLO01000014">
    <property type="protein sequence ID" value="TDK87447.1"/>
    <property type="molecule type" value="Genomic_DNA"/>
</dbReference>
<dbReference type="AlphaFoldDB" id="A0A4R5WDD9"/>
<dbReference type="RefSeq" id="WP_133427407.1">
    <property type="nucleotide sequence ID" value="NZ_SDLO01000014.1"/>
</dbReference>